<dbReference type="SUPFAM" id="SSF82714">
    <property type="entry name" value="Multidrug efflux transporter AcrB TolC docking domain, DN and DC subdomains"/>
    <property type="match status" value="2"/>
</dbReference>
<dbReference type="Gene3D" id="3.30.70.1430">
    <property type="entry name" value="Multidrug efflux transporter AcrB pore domain"/>
    <property type="match status" value="2"/>
</dbReference>
<feature type="transmembrane region" description="Helical" evidence="8">
    <location>
        <begin position="948"/>
        <end position="968"/>
    </location>
</feature>
<organism evidence="10">
    <name type="scientific">uncultured Acidobacteria bacterium A11</name>
    <dbReference type="NCBI Taxonomy" id="1036854"/>
    <lineage>
        <taxon>Bacteria</taxon>
        <taxon>Pseudomonadati</taxon>
        <taxon>Acidobacteriota</taxon>
        <taxon>environmental samples</taxon>
    </lineage>
</organism>
<comment type="subcellular location">
    <subcellularLocation>
        <location evidence="1">Cell membrane</location>
        <topology evidence="1">Multi-pass membrane protein</topology>
    </subcellularLocation>
</comment>
<reference evidence="10" key="1">
    <citation type="journal article" date="2011" name="FEMS Microbiol. Ecol.">
        <title>Polyketide synthase pathways identified from a metagenomic library are derived from soil Acidobacteria.</title>
        <authorList>
            <person name="Parsley L.C."/>
            <person name="Linneman J."/>
            <person name="Goode A.M."/>
            <person name="Becklund K."/>
            <person name="George I."/>
            <person name="Goodman R.M."/>
            <person name="Lopanik N.B."/>
            <person name="Liles M.R."/>
        </authorList>
    </citation>
    <scope>NUCLEOTIDE SEQUENCE</scope>
</reference>
<feature type="transmembrane region" description="Helical" evidence="8">
    <location>
        <begin position="27"/>
        <end position="45"/>
    </location>
</feature>
<dbReference type="Gene3D" id="1.20.1640.10">
    <property type="entry name" value="Multidrug efflux transporter AcrB transmembrane domain"/>
    <property type="match status" value="2"/>
</dbReference>
<evidence type="ECO:0000256" key="2">
    <source>
        <dbReference type="ARBA" id="ARBA00010942"/>
    </source>
</evidence>
<dbReference type="PANTHER" id="PTHR32063">
    <property type="match status" value="1"/>
</dbReference>
<evidence type="ECO:0000256" key="3">
    <source>
        <dbReference type="ARBA" id="ARBA00022448"/>
    </source>
</evidence>
<dbReference type="Pfam" id="PF00873">
    <property type="entry name" value="ACR_tran"/>
    <property type="match status" value="1"/>
</dbReference>
<dbReference type="Gene3D" id="3.30.70.1440">
    <property type="entry name" value="Multidrug efflux transporter AcrB pore domain"/>
    <property type="match status" value="1"/>
</dbReference>
<dbReference type="SUPFAM" id="SSF82693">
    <property type="entry name" value="Multidrug efflux transporter AcrB pore domain, PN1, PN2, PC1 and PC2 subdomains"/>
    <property type="match status" value="2"/>
</dbReference>
<feature type="transmembrane region" description="Helical" evidence="8">
    <location>
        <begin position="461"/>
        <end position="480"/>
    </location>
</feature>
<keyword evidence="6 8" id="KW-1133">Transmembrane helix</keyword>
<dbReference type="GO" id="GO:0008324">
    <property type="term" value="F:monoatomic cation transmembrane transporter activity"/>
    <property type="evidence" value="ECO:0007669"/>
    <property type="project" value="InterPro"/>
</dbReference>
<dbReference type="Pfam" id="PF13115">
    <property type="entry name" value="YtkA"/>
    <property type="match status" value="1"/>
</dbReference>
<evidence type="ECO:0000259" key="9">
    <source>
        <dbReference type="Pfam" id="PF13115"/>
    </source>
</evidence>
<dbReference type="SUPFAM" id="SSF82866">
    <property type="entry name" value="Multidrug efflux transporter AcrB transmembrane domain"/>
    <property type="match status" value="2"/>
</dbReference>
<dbReference type="PRINTS" id="PR00702">
    <property type="entry name" value="ACRIFLAVINRP"/>
</dbReference>
<dbReference type="InterPro" id="IPR001036">
    <property type="entry name" value="Acrflvin-R"/>
</dbReference>
<feature type="domain" description="YtkA-like" evidence="9">
    <location>
        <begin position="1161"/>
        <end position="1245"/>
    </location>
</feature>
<feature type="transmembrane region" description="Helical" evidence="8">
    <location>
        <begin position="495"/>
        <end position="516"/>
    </location>
</feature>
<dbReference type="InterPro" id="IPR027463">
    <property type="entry name" value="AcrB_DN_DC_subdom"/>
</dbReference>
<sequence>MSEPPSSVAPATTLIERVIEASARNRFLIVIFSLFAIAAGIYGLIRTPLDAIPDLSDVQVIVYADWEGRSPDLVEDQITYPITTRFIAAPKVKFVRGESMFGKSFVYVIFEDGTDIYWARSRVIEYLTAVRGMLPEGVNPVIGPDATGVGWVYEYALVDDTGKHDLAQLRSLQDWHLRYALESVKGVAEVAPVGGFVKQYQIDLDPNALVAYGIPLADVISAIKMSNGDVGGKIFEVATTEYYVRGRGYIKSVEDIEDIVLKVQNGTPVYVKNVGNVHLGADLRRGVAELDGRGETVGGIVVMRYGENALNVIDGIKKKLEEIKPSLPEGVRIVPTYDRSELIKRAIATLREKLIEESIVVALVCIVFLWHVRSALVAIVTLPIAIILSFLPMFGLGLTSNIMSLGGIAIAIGAMVDAAIIMVENAHKSLEHFRDEHGREPGNRERTRVIIDAAKSVGRPLFFSLLVITVSFIPVFSLGAQEGRLFRPLAFTKTFAMFFAAFLGVTLVPVLMIWLIRGKIVPELRNPVNRFLIWIYQPFVNFVLKHRAITLFLALLILAATVIPYSRLGKEFMPPLNEGDILYMPTAVPGMSINEATKILQIQDRMLRKIPEVRTVFGKAGQSETATDPAPLAMFETVVQLKPPEEWRPGMTWEKLIAEMNANIKTPGMANIFWMPIQTRTEMLTTGFRTVLGVKVFGPDLKQIEKVAVDIEKALSDFPDTRSVFAERTTGGYFLDFNINRKAAARYGLRIGDVNDIIETAIGGKTIATTVEGRERYPISVRYARDFREDLDALKRVLVAAPAAAMNAPGASTGMAGGGGAMSGGNAARAPSALLKSGDQNSVPHIPISMLADINYKTGPPSIRNENGQLVGFVFVDVTTSDIAGYVERASARLNERVQFPPGYYIQWAGQFEYLKAAEKRLVILIPFTLVIIFVLIFMNTQSVTKTVIVLLAVPFSLVGAFWTVYLLGYNMSVAVWVGLIALAGLDAETGVVMLLYLDHAWEKHVAEGRMSSMTHLYAAVKEGAVQRIRPKIMTVCAILFGLLPIMWSPTTQAGADVMKRIAAPMIGGVVTSAILELLIYPVIFVIWKKRGLREEEDGAVAEATPQHPTQSRTTGHRFLRFLATALLVGLLIAGGKVAWDRYGGELAIFKGQASTPFATQTVGDLTATLFHPKGQLQQGDNTIEIAFRDASGQLMDVGTVRLDLDMNMPGMVMHGAGTVQPADEPGQYRAKIKIEMAGDWTAKISYEGPHGKAQQSFSVNVKQ</sequence>
<evidence type="ECO:0000313" key="10">
    <source>
        <dbReference type="EMBL" id="AEH26511.1"/>
    </source>
</evidence>
<dbReference type="Gene3D" id="3.30.2090.10">
    <property type="entry name" value="Multidrug efflux transporter AcrB TolC docking domain, DN and DC subdomains"/>
    <property type="match status" value="2"/>
</dbReference>
<keyword evidence="4" id="KW-1003">Cell membrane</keyword>
<dbReference type="GO" id="GO:0005886">
    <property type="term" value="C:plasma membrane"/>
    <property type="evidence" value="ECO:0007669"/>
    <property type="project" value="UniProtKB-SubCell"/>
</dbReference>
<feature type="transmembrane region" description="Helical" evidence="8">
    <location>
        <begin position="974"/>
        <end position="998"/>
    </location>
</feature>
<evidence type="ECO:0000256" key="1">
    <source>
        <dbReference type="ARBA" id="ARBA00004651"/>
    </source>
</evidence>
<feature type="transmembrane region" description="Helical" evidence="8">
    <location>
        <begin position="359"/>
        <end position="390"/>
    </location>
</feature>
<dbReference type="EMBL" id="JF342591">
    <property type="protein sequence ID" value="AEH26511.1"/>
    <property type="molecule type" value="Genomic_DNA"/>
</dbReference>
<accession>F8TTK0</accession>
<feature type="transmembrane region" description="Helical" evidence="8">
    <location>
        <begin position="1033"/>
        <end position="1050"/>
    </location>
</feature>
<evidence type="ECO:0000256" key="5">
    <source>
        <dbReference type="ARBA" id="ARBA00022692"/>
    </source>
</evidence>
<dbReference type="NCBIfam" id="TIGR00914">
    <property type="entry name" value="2A0601"/>
    <property type="match status" value="1"/>
</dbReference>
<dbReference type="PANTHER" id="PTHR32063:SF19">
    <property type="entry name" value="CATION EFFLUX SYSTEM PROTEIN CUSA"/>
    <property type="match status" value="1"/>
</dbReference>
<dbReference type="InterPro" id="IPR004763">
    <property type="entry name" value="CusA-like"/>
</dbReference>
<protein>
    <submittedName>
        <fullName evidence="10">Metal efflux pump</fullName>
    </submittedName>
</protein>
<evidence type="ECO:0000256" key="6">
    <source>
        <dbReference type="ARBA" id="ARBA00022989"/>
    </source>
</evidence>
<name>F8TTK0_9BACT</name>
<evidence type="ECO:0000256" key="4">
    <source>
        <dbReference type="ARBA" id="ARBA00022475"/>
    </source>
</evidence>
<comment type="similarity">
    <text evidence="2">Belongs to the resistance-nodulation-cell division (RND) (TC 2.A.6) family.</text>
</comment>
<evidence type="ECO:0000256" key="7">
    <source>
        <dbReference type="ARBA" id="ARBA00023136"/>
    </source>
</evidence>
<dbReference type="Gene3D" id="3.30.70.1320">
    <property type="entry name" value="Multidrug efflux transporter AcrB pore domain like"/>
    <property type="match status" value="1"/>
</dbReference>
<proteinExistence type="inferred from homology"/>
<evidence type="ECO:0000256" key="8">
    <source>
        <dbReference type="SAM" id="Phobius"/>
    </source>
</evidence>
<dbReference type="InterPro" id="IPR032693">
    <property type="entry name" value="YtkA-like_dom"/>
</dbReference>
<feature type="transmembrane region" description="Helical" evidence="8">
    <location>
        <begin position="1062"/>
        <end position="1088"/>
    </location>
</feature>
<feature type="transmembrane region" description="Helical" evidence="8">
    <location>
        <begin position="1119"/>
        <end position="1140"/>
    </location>
</feature>
<keyword evidence="7 8" id="KW-0472">Membrane</keyword>
<keyword evidence="5 8" id="KW-0812">Transmembrane</keyword>
<dbReference type="GO" id="GO:0042910">
    <property type="term" value="F:xenobiotic transmembrane transporter activity"/>
    <property type="evidence" value="ECO:0007669"/>
    <property type="project" value="TreeGrafter"/>
</dbReference>
<feature type="transmembrane region" description="Helical" evidence="8">
    <location>
        <begin position="548"/>
        <end position="566"/>
    </location>
</feature>
<dbReference type="AlphaFoldDB" id="F8TTK0"/>
<feature type="transmembrane region" description="Helical" evidence="8">
    <location>
        <begin position="402"/>
        <end position="423"/>
    </location>
</feature>
<keyword evidence="3" id="KW-0813">Transport</keyword>
<feature type="transmembrane region" description="Helical" evidence="8">
    <location>
        <begin position="922"/>
        <end position="941"/>
    </location>
</feature>